<keyword evidence="1 2" id="KW-0238">DNA-binding</keyword>
<gene>
    <name evidence="4" type="ORF">EV700_3031</name>
</gene>
<dbReference type="InterPro" id="IPR050624">
    <property type="entry name" value="HTH-type_Tx_Regulator"/>
</dbReference>
<evidence type="ECO:0000256" key="2">
    <source>
        <dbReference type="PROSITE-ProRule" id="PRU00335"/>
    </source>
</evidence>
<dbReference type="AlphaFoldDB" id="A0A4Q7YI69"/>
<dbReference type="InterPro" id="IPR009057">
    <property type="entry name" value="Homeodomain-like_sf"/>
</dbReference>
<evidence type="ECO:0000256" key="1">
    <source>
        <dbReference type="ARBA" id="ARBA00023125"/>
    </source>
</evidence>
<comment type="caution">
    <text evidence="4">The sequence shown here is derived from an EMBL/GenBank/DDBJ whole genome shotgun (WGS) entry which is preliminary data.</text>
</comment>
<dbReference type="PANTHER" id="PTHR43479">
    <property type="entry name" value="ACREF/ENVCD OPERON REPRESSOR-RELATED"/>
    <property type="match status" value="1"/>
</dbReference>
<feature type="domain" description="HTH tetR-type" evidence="3">
    <location>
        <begin position="24"/>
        <end position="84"/>
    </location>
</feature>
<evidence type="ECO:0000259" key="3">
    <source>
        <dbReference type="PROSITE" id="PS50977"/>
    </source>
</evidence>
<dbReference type="EMBL" id="SHKX01000016">
    <property type="protein sequence ID" value="RZU36818.1"/>
    <property type="molecule type" value="Genomic_DNA"/>
</dbReference>
<accession>A0A4Q7YI69</accession>
<protein>
    <submittedName>
        <fullName evidence="4">TetR family transcriptional regulator</fullName>
    </submittedName>
</protein>
<dbReference type="SUPFAM" id="SSF46689">
    <property type="entry name" value="Homeodomain-like"/>
    <property type="match status" value="1"/>
</dbReference>
<dbReference type="InterPro" id="IPR001647">
    <property type="entry name" value="HTH_TetR"/>
</dbReference>
<proteinExistence type="predicted"/>
<dbReference type="PANTHER" id="PTHR43479:SF11">
    <property type="entry name" value="ACREF_ENVCD OPERON REPRESSOR-RELATED"/>
    <property type="match status" value="1"/>
</dbReference>
<sequence>MSEETAEIKKGRSFRGVSAEQRRAERHRKFVDAGLQLFGTHGFYNTKVRELCAEAHLTERYFYESFKSTEELFAQVFREAVESMQQHILTAIMGQSHQGSLALIRAGLEAFLKFVRQDPRVARILFIEVPQVRLEHGSLIEETMNAFDRMLTQFGNVLFPPPKDPLIRMDLIAAGLNGSNAHIVARWVYGGFQQPLEVVLENCYAVFAGVANYLSGGKTAVSVS</sequence>
<organism evidence="4 5">
    <name type="scientific">Fluviicoccus keumensis</name>
    <dbReference type="NCBI Taxonomy" id="1435465"/>
    <lineage>
        <taxon>Bacteria</taxon>
        <taxon>Pseudomonadati</taxon>
        <taxon>Pseudomonadota</taxon>
        <taxon>Gammaproteobacteria</taxon>
        <taxon>Moraxellales</taxon>
        <taxon>Moraxellaceae</taxon>
        <taxon>Fluviicoccus</taxon>
    </lineage>
</organism>
<feature type="DNA-binding region" description="H-T-H motif" evidence="2">
    <location>
        <begin position="47"/>
        <end position="66"/>
    </location>
</feature>
<keyword evidence="5" id="KW-1185">Reference proteome</keyword>
<evidence type="ECO:0000313" key="4">
    <source>
        <dbReference type="EMBL" id="RZU36818.1"/>
    </source>
</evidence>
<dbReference type="GO" id="GO:0003677">
    <property type="term" value="F:DNA binding"/>
    <property type="evidence" value="ECO:0007669"/>
    <property type="project" value="UniProtKB-UniRule"/>
</dbReference>
<evidence type="ECO:0000313" key="5">
    <source>
        <dbReference type="Proteomes" id="UP000292423"/>
    </source>
</evidence>
<dbReference type="PROSITE" id="PS50977">
    <property type="entry name" value="HTH_TETR_2"/>
    <property type="match status" value="1"/>
</dbReference>
<name>A0A4Q7YI69_9GAMM</name>
<dbReference type="Pfam" id="PF00440">
    <property type="entry name" value="TetR_N"/>
    <property type="match status" value="1"/>
</dbReference>
<dbReference type="RefSeq" id="WP_165391510.1">
    <property type="nucleotide sequence ID" value="NZ_SHKX01000016.1"/>
</dbReference>
<reference evidence="4 5" key="1">
    <citation type="submission" date="2019-02" db="EMBL/GenBank/DDBJ databases">
        <title>Genomic Encyclopedia of Type Strains, Phase IV (KMG-IV): sequencing the most valuable type-strain genomes for metagenomic binning, comparative biology and taxonomic classification.</title>
        <authorList>
            <person name="Goeker M."/>
        </authorList>
    </citation>
    <scope>NUCLEOTIDE SEQUENCE [LARGE SCALE GENOMIC DNA]</scope>
    <source>
        <strain evidence="4 5">DSM 105135</strain>
    </source>
</reference>
<dbReference type="Proteomes" id="UP000292423">
    <property type="component" value="Unassembled WGS sequence"/>
</dbReference>
<dbReference type="Gene3D" id="1.10.357.10">
    <property type="entry name" value="Tetracycline Repressor, domain 2"/>
    <property type="match status" value="1"/>
</dbReference>